<dbReference type="EMBL" id="AWUE01016340">
    <property type="protein sequence ID" value="OMO92655.1"/>
    <property type="molecule type" value="Genomic_DNA"/>
</dbReference>
<name>A0A1R3JCU2_9ROSI</name>
<dbReference type="PANTHER" id="PTHR33138">
    <property type="entry name" value="OS01G0690200 PROTEIN"/>
    <property type="match status" value="1"/>
</dbReference>
<evidence type="ECO:0000256" key="4">
    <source>
        <dbReference type="ARBA" id="ARBA00022989"/>
    </source>
</evidence>
<keyword evidence="5" id="KW-0472">Membrane</keyword>
<dbReference type="GO" id="GO:0030247">
    <property type="term" value="F:polysaccharide binding"/>
    <property type="evidence" value="ECO:0007669"/>
    <property type="project" value="InterPro"/>
</dbReference>
<dbReference type="GO" id="GO:0016020">
    <property type="term" value="C:membrane"/>
    <property type="evidence" value="ECO:0007669"/>
    <property type="project" value="UniProtKB-SubCell"/>
</dbReference>
<evidence type="ECO:0000256" key="5">
    <source>
        <dbReference type="ARBA" id="ARBA00023136"/>
    </source>
</evidence>
<protein>
    <recommendedName>
        <fullName evidence="7">Wall-associated receptor kinase galacturonan-binding domain-containing protein</fullName>
    </recommendedName>
</protein>
<evidence type="ECO:0000313" key="8">
    <source>
        <dbReference type="EMBL" id="OMO92655.1"/>
    </source>
</evidence>
<evidence type="ECO:0000259" key="7">
    <source>
        <dbReference type="Pfam" id="PF13947"/>
    </source>
</evidence>
<organism evidence="8 9">
    <name type="scientific">Corchorus olitorius</name>
    <dbReference type="NCBI Taxonomy" id="93759"/>
    <lineage>
        <taxon>Eukaryota</taxon>
        <taxon>Viridiplantae</taxon>
        <taxon>Streptophyta</taxon>
        <taxon>Embryophyta</taxon>
        <taxon>Tracheophyta</taxon>
        <taxon>Spermatophyta</taxon>
        <taxon>Magnoliopsida</taxon>
        <taxon>eudicotyledons</taxon>
        <taxon>Gunneridae</taxon>
        <taxon>Pentapetalae</taxon>
        <taxon>rosids</taxon>
        <taxon>malvids</taxon>
        <taxon>Malvales</taxon>
        <taxon>Malvaceae</taxon>
        <taxon>Grewioideae</taxon>
        <taxon>Apeibeae</taxon>
        <taxon>Corchorus</taxon>
    </lineage>
</organism>
<reference evidence="9" key="1">
    <citation type="submission" date="2013-09" db="EMBL/GenBank/DDBJ databases">
        <title>Corchorus olitorius genome sequencing.</title>
        <authorList>
            <person name="Alam M."/>
            <person name="Haque M.S."/>
            <person name="Islam M.S."/>
            <person name="Emdad E.M."/>
            <person name="Islam M.M."/>
            <person name="Ahmed B."/>
            <person name="Halim A."/>
            <person name="Hossen Q.M.M."/>
            <person name="Hossain M.Z."/>
            <person name="Ahmed R."/>
            <person name="Khan M.M."/>
            <person name="Islam R."/>
            <person name="Rashid M.M."/>
            <person name="Khan S.A."/>
            <person name="Rahman M.S."/>
            <person name="Alam M."/>
            <person name="Yahiya A.S."/>
            <person name="Khan M.S."/>
            <person name="Azam M.S."/>
            <person name="Haque T."/>
            <person name="Lashkar M.Z.H."/>
            <person name="Akhand A.I."/>
            <person name="Morshed G."/>
            <person name="Roy S."/>
            <person name="Uddin K.S."/>
            <person name="Rabeya T."/>
            <person name="Hossain A.S."/>
            <person name="Chowdhury A."/>
            <person name="Snigdha A.R."/>
            <person name="Mortoza M.S."/>
            <person name="Matin S.A."/>
            <person name="Hoque S.M.E."/>
            <person name="Islam M.K."/>
            <person name="Roy D.K."/>
            <person name="Haider R."/>
            <person name="Moosa M.M."/>
            <person name="Elias S.M."/>
            <person name="Hasan A.M."/>
            <person name="Jahan S."/>
            <person name="Shafiuddin M."/>
            <person name="Mahmood N."/>
            <person name="Shommy N.S."/>
        </authorList>
    </citation>
    <scope>NUCLEOTIDE SEQUENCE [LARGE SCALE GENOMIC DNA]</scope>
    <source>
        <strain evidence="9">cv. O-4</strain>
    </source>
</reference>
<keyword evidence="2" id="KW-0812">Transmembrane</keyword>
<dbReference type="Pfam" id="PF13947">
    <property type="entry name" value="GUB_WAK_bind"/>
    <property type="match status" value="1"/>
</dbReference>
<dbReference type="Proteomes" id="UP000187203">
    <property type="component" value="Unassembled WGS sequence"/>
</dbReference>
<sequence length="286" mass="32248">MAALALFLLPQPCVARTRSINCGSTTCGNLNISYPFRLKTQPQECGDSRLELECDNKTNRATLVMEKGIFFVQDIFYENLTIRVVDSTLGRENCSVPGSSLVLSCQDPFGLYSESVFDMTSSTMYLVNCTSPVNSSLYVNASRCRNSSSYFYFLEYRTLQNSLSDFSPSCTIIGYIPVMLPNITGLSTLDIYEKLLLGVDLSWHYYYENICVSPEVSPFHRLLEVWRDACLDFINSFVYYLFKRSRPVTFGYGMYSVVEKGKFVICLAATGPQGHADAWHHLCGLN</sequence>
<dbReference type="PANTHER" id="PTHR33138:SF30">
    <property type="entry name" value="LEAF RUST 10 DISEASE-RESISTANCE LOCUS RECEPTOR-LIKE PROTEIN KINASE-LIKE 2.7"/>
    <property type="match status" value="1"/>
</dbReference>
<dbReference type="STRING" id="93759.A0A1R3JCU2"/>
<feature type="chain" id="PRO_5012865033" description="Wall-associated receptor kinase galacturonan-binding domain-containing protein" evidence="6">
    <location>
        <begin position="16"/>
        <end position="286"/>
    </location>
</feature>
<keyword evidence="3 6" id="KW-0732">Signal</keyword>
<accession>A0A1R3JCU2</accession>
<comment type="caution">
    <text evidence="8">The sequence shown here is derived from an EMBL/GenBank/DDBJ whole genome shotgun (WGS) entry which is preliminary data.</text>
</comment>
<feature type="domain" description="Wall-associated receptor kinase galacturonan-binding" evidence="7">
    <location>
        <begin position="22"/>
        <end position="86"/>
    </location>
</feature>
<evidence type="ECO:0000256" key="3">
    <source>
        <dbReference type="ARBA" id="ARBA00022729"/>
    </source>
</evidence>
<feature type="signal peptide" evidence="6">
    <location>
        <begin position="1"/>
        <end position="15"/>
    </location>
</feature>
<dbReference type="InterPro" id="IPR025287">
    <property type="entry name" value="WAK_GUB"/>
</dbReference>
<dbReference type="OrthoDB" id="1146903at2759"/>
<dbReference type="AlphaFoldDB" id="A0A1R3JCU2"/>
<comment type="subcellular location">
    <subcellularLocation>
        <location evidence="1">Membrane</location>
        <topology evidence="1">Single-pass membrane protein</topology>
    </subcellularLocation>
</comment>
<proteinExistence type="predicted"/>
<evidence type="ECO:0000256" key="6">
    <source>
        <dbReference type="SAM" id="SignalP"/>
    </source>
</evidence>
<evidence type="ECO:0000313" key="9">
    <source>
        <dbReference type="Proteomes" id="UP000187203"/>
    </source>
</evidence>
<gene>
    <name evidence="8" type="ORF">COLO4_17433</name>
</gene>
<evidence type="ECO:0000256" key="2">
    <source>
        <dbReference type="ARBA" id="ARBA00022692"/>
    </source>
</evidence>
<keyword evidence="4" id="KW-1133">Transmembrane helix</keyword>
<evidence type="ECO:0000256" key="1">
    <source>
        <dbReference type="ARBA" id="ARBA00004167"/>
    </source>
</evidence>
<keyword evidence="9" id="KW-1185">Reference proteome</keyword>